<dbReference type="Pfam" id="PF00994">
    <property type="entry name" value="MoCF_biosynth"/>
    <property type="match status" value="1"/>
</dbReference>
<comment type="pathway">
    <text evidence="5">Cofactor biosynthesis; molybdopterin biosynthesis.</text>
</comment>
<evidence type="ECO:0000256" key="3">
    <source>
        <dbReference type="ARBA" id="ARBA00022505"/>
    </source>
</evidence>
<keyword evidence="5" id="KW-0460">Magnesium</keyword>
<evidence type="ECO:0000256" key="2">
    <source>
        <dbReference type="ARBA" id="ARBA00010763"/>
    </source>
</evidence>
<dbReference type="SUPFAM" id="SSF53448">
    <property type="entry name" value="Nucleotide-diphospho-sugar transferases"/>
    <property type="match status" value="1"/>
</dbReference>
<keyword evidence="5" id="KW-0479">Metal-binding</keyword>
<name>A0ABT6MCF1_9NOCA</name>
<proteinExistence type="inferred from homology"/>
<protein>
    <recommendedName>
        <fullName evidence="5">Molybdopterin molybdenumtransferase</fullName>
        <ecNumber evidence="5">2.10.1.1</ecNumber>
    </recommendedName>
</protein>
<evidence type="ECO:0000256" key="1">
    <source>
        <dbReference type="ARBA" id="ARBA00002901"/>
    </source>
</evidence>
<dbReference type="InterPro" id="IPR036425">
    <property type="entry name" value="MoaB/Mog-like_dom_sf"/>
</dbReference>
<keyword evidence="5 7" id="KW-0808">Transferase</keyword>
<organism evidence="7 8">
    <name type="scientific">Prescottella agglutinans</name>
    <dbReference type="NCBI Taxonomy" id="1644129"/>
    <lineage>
        <taxon>Bacteria</taxon>
        <taxon>Bacillati</taxon>
        <taxon>Actinomycetota</taxon>
        <taxon>Actinomycetes</taxon>
        <taxon>Mycobacteriales</taxon>
        <taxon>Nocardiaceae</taxon>
        <taxon>Prescottella</taxon>
    </lineage>
</organism>
<dbReference type="Pfam" id="PF03453">
    <property type="entry name" value="MoeA_N"/>
    <property type="match status" value="1"/>
</dbReference>
<comment type="function">
    <text evidence="1 5">Catalyzes the insertion of molybdate into adenylated molybdopterin with the concomitant release of AMP.</text>
</comment>
<dbReference type="Gene3D" id="3.90.105.10">
    <property type="entry name" value="Molybdopterin biosynthesis moea protein, domain 2"/>
    <property type="match status" value="1"/>
</dbReference>
<comment type="similarity">
    <text evidence="2 5">Belongs to the MoeA family.</text>
</comment>
<comment type="catalytic activity">
    <reaction evidence="4">
        <text>adenylyl-molybdopterin + molybdate = Mo-molybdopterin + AMP + H(+)</text>
        <dbReference type="Rhea" id="RHEA:35047"/>
        <dbReference type="ChEBI" id="CHEBI:15378"/>
        <dbReference type="ChEBI" id="CHEBI:36264"/>
        <dbReference type="ChEBI" id="CHEBI:62727"/>
        <dbReference type="ChEBI" id="CHEBI:71302"/>
        <dbReference type="ChEBI" id="CHEBI:456215"/>
        <dbReference type="EC" id="2.10.1.1"/>
    </reaction>
</comment>
<dbReference type="PANTHER" id="PTHR10192:SF5">
    <property type="entry name" value="GEPHYRIN"/>
    <property type="match status" value="1"/>
</dbReference>
<dbReference type="SUPFAM" id="SSF63882">
    <property type="entry name" value="MoeA N-terminal region -like"/>
    <property type="match status" value="1"/>
</dbReference>
<sequence length="588" mass="61002">MDTFGLPGEPIDAIVLAGGRATRMGGVDKPTIVVGGRRMLDTALRAVDRCSRVAVVGPYRDELPARIVQTQESPAGAGPVAALAAGLAALDGSTGGLVVVLAADLPTLDDRTVSQLVETLVAHSEAEASFAVDESGHVQFLLSVWRRQALTARLDALAGRENQPMKALMPDRHVTVAVTGVADCDTPADVERARATQLPGPMDVDEARAVVRESLVPLQAHEVRLSDALGATLAAPLVAAEALPRFDVSAMDGYAVAGPGPWRLRREIRYAGSTADLTLADGEAVRIATGAQVPPGATAVIRDEHVEATTDPEGVLRRLPSAPVQDDTRRRGEDWQPGHHLAEAGVAVTPAVVSAAASAEVTVATVRGPVRAHIVVTGDEIRRDGPLRDGQTRDSLGPVLPEILRHCGVRTVADTHLRDTADSFDTLLHDARDADVVVVVGATGGGAADQLRGALSRAGARTLVGRVRCRPGGSQLTAVLPDGRVVLGLPGNPLAAVATVLTMLPAIVDGLTARTPVVPATGPVSNAAEAGTPVTRIVPVARQADGTWRADTVVRTAHLAGLIGREALALLPPDPIDGQTVELLFLPQ</sequence>
<keyword evidence="3 5" id="KW-0500">Molybdenum</keyword>
<dbReference type="InterPro" id="IPR029044">
    <property type="entry name" value="Nucleotide-diphossugar_trans"/>
</dbReference>
<accession>A0ABT6MCF1</accession>
<gene>
    <name evidence="7" type="ORF">M2280_003225</name>
</gene>
<dbReference type="PANTHER" id="PTHR10192">
    <property type="entry name" value="MOLYBDOPTERIN BIOSYNTHESIS PROTEIN"/>
    <property type="match status" value="1"/>
</dbReference>
<dbReference type="Gene3D" id="3.90.550.10">
    <property type="entry name" value="Spore Coat Polysaccharide Biosynthesis Protein SpsA, Chain A"/>
    <property type="match status" value="1"/>
</dbReference>
<dbReference type="EC" id="2.10.1.1" evidence="5"/>
<comment type="cofactor">
    <cofactor evidence="5">
        <name>Mg(2+)</name>
        <dbReference type="ChEBI" id="CHEBI:18420"/>
    </cofactor>
</comment>
<dbReference type="EMBL" id="JARXVC010000008">
    <property type="protein sequence ID" value="MDH6282002.1"/>
    <property type="molecule type" value="Genomic_DNA"/>
</dbReference>
<dbReference type="InterPro" id="IPR001453">
    <property type="entry name" value="MoaB/Mog_dom"/>
</dbReference>
<comment type="caution">
    <text evidence="7">The sequence shown here is derived from an EMBL/GenBank/DDBJ whole genome shotgun (WGS) entry which is preliminary data.</text>
</comment>
<dbReference type="Gene3D" id="3.40.980.10">
    <property type="entry name" value="MoaB/Mog-like domain"/>
    <property type="match status" value="1"/>
</dbReference>
<evidence type="ECO:0000256" key="4">
    <source>
        <dbReference type="ARBA" id="ARBA00047317"/>
    </source>
</evidence>
<dbReference type="RefSeq" id="WP_280761318.1">
    <property type="nucleotide sequence ID" value="NZ_JARXVC010000008.1"/>
</dbReference>
<dbReference type="Proteomes" id="UP001160334">
    <property type="component" value="Unassembled WGS sequence"/>
</dbReference>
<dbReference type="Pfam" id="PF12804">
    <property type="entry name" value="NTP_transf_3"/>
    <property type="match status" value="1"/>
</dbReference>
<feature type="domain" description="MoaB/Mog" evidence="6">
    <location>
        <begin position="373"/>
        <end position="510"/>
    </location>
</feature>
<dbReference type="InterPro" id="IPR036135">
    <property type="entry name" value="MoeA_linker/N_sf"/>
</dbReference>
<dbReference type="GO" id="GO:0061599">
    <property type="term" value="F:molybdopterin molybdotransferase activity"/>
    <property type="evidence" value="ECO:0007669"/>
    <property type="project" value="UniProtKB-EC"/>
</dbReference>
<keyword evidence="5" id="KW-0501">Molybdenum cofactor biosynthesis</keyword>
<evidence type="ECO:0000259" key="6">
    <source>
        <dbReference type="SMART" id="SM00852"/>
    </source>
</evidence>
<dbReference type="InterPro" id="IPR005110">
    <property type="entry name" value="MoeA_linker/N"/>
</dbReference>
<dbReference type="InterPro" id="IPR025877">
    <property type="entry name" value="MobA-like_NTP_Trfase"/>
</dbReference>
<dbReference type="SUPFAM" id="SSF53218">
    <property type="entry name" value="Molybdenum cofactor biosynthesis proteins"/>
    <property type="match status" value="1"/>
</dbReference>
<evidence type="ECO:0000256" key="5">
    <source>
        <dbReference type="RuleBase" id="RU365090"/>
    </source>
</evidence>
<dbReference type="SMART" id="SM00852">
    <property type="entry name" value="MoCF_biosynth"/>
    <property type="match status" value="1"/>
</dbReference>
<evidence type="ECO:0000313" key="7">
    <source>
        <dbReference type="EMBL" id="MDH6282002.1"/>
    </source>
</evidence>
<dbReference type="InterPro" id="IPR038987">
    <property type="entry name" value="MoeA-like"/>
</dbReference>
<reference evidence="7 8" key="1">
    <citation type="submission" date="2023-04" db="EMBL/GenBank/DDBJ databases">
        <title>Forest soil microbial communities from Buena Vista Peninsula, Colon Province, Panama.</title>
        <authorList>
            <person name="Bouskill N."/>
        </authorList>
    </citation>
    <scope>NUCLEOTIDE SEQUENCE [LARGE SCALE GENOMIC DNA]</scope>
    <source>
        <strain evidence="7 8">CFH S0262</strain>
    </source>
</reference>
<dbReference type="Gene3D" id="2.170.190.11">
    <property type="entry name" value="Molybdopterin biosynthesis moea protein, domain 3"/>
    <property type="match status" value="1"/>
</dbReference>
<keyword evidence="8" id="KW-1185">Reference proteome</keyword>
<evidence type="ECO:0000313" key="8">
    <source>
        <dbReference type="Proteomes" id="UP001160334"/>
    </source>
</evidence>